<feature type="compositionally biased region" description="Polar residues" evidence="1">
    <location>
        <begin position="31"/>
        <end position="49"/>
    </location>
</feature>
<feature type="compositionally biased region" description="Acidic residues" evidence="1">
    <location>
        <begin position="66"/>
        <end position="83"/>
    </location>
</feature>
<dbReference type="AlphaFoldDB" id="A0AAV9VBA1"/>
<organism evidence="2 3">
    <name type="scientific">Orbilia brochopaga</name>
    <dbReference type="NCBI Taxonomy" id="3140254"/>
    <lineage>
        <taxon>Eukaryota</taxon>
        <taxon>Fungi</taxon>
        <taxon>Dikarya</taxon>
        <taxon>Ascomycota</taxon>
        <taxon>Pezizomycotina</taxon>
        <taxon>Orbiliomycetes</taxon>
        <taxon>Orbiliales</taxon>
        <taxon>Orbiliaceae</taxon>
        <taxon>Orbilia</taxon>
    </lineage>
</organism>
<proteinExistence type="predicted"/>
<comment type="caution">
    <text evidence="2">The sequence shown here is derived from an EMBL/GenBank/DDBJ whole genome shotgun (WGS) entry which is preliminary data.</text>
</comment>
<reference evidence="2 3" key="1">
    <citation type="submission" date="2019-10" db="EMBL/GenBank/DDBJ databases">
        <authorList>
            <person name="Palmer J.M."/>
        </authorList>
    </citation>
    <scope>NUCLEOTIDE SEQUENCE [LARGE SCALE GENOMIC DNA]</scope>
    <source>
        <strain evidence="2 3">TWF696</strain>
    </source>
</reference>
<dbReference type="EMBL" id="JAVHNQ010000001">
    <property type="protein sequence ID" value="KAK6359138.1"/>
    <property type="molecule type" value="Genomic_DNA"/>
</dbReference>
<name>A0AAV9VBA1_9PEZI</name>
<evidence type="ECO:0000256" key="1">
    <source>
        <dbReference type="SAM" id="MobiDB-lite"/>
    </source>
</evidence>
<protein>
    <submittedName>
        <fullName evidence="2">Uncharacterized protein</fullName>
    </submittedName>
</protein>
<sequence>MTSAVAVLGPSDFAFDAGSESIFHWSFYTQPPSRRTSKLSKLTSPTKESSPPLLDLFGLAPKYITEDEDEPSSSDSEESDADPDWAKSETINRTNQTYEFEKQHYDLADLKVVLKTNNKMYCFLVASHALCMASKVWKRIIHPNGFRELEYEPRGPDGASIKVIRLEDDVANTLDIIFNIIHLETDSIPKKLSFRRLRQMAIICDKYECAKALGPWPEMWMQEHLANATTPGFEDWLFIAKVLDPTQMKAKEITKSLVMETSSKSVCGTYIKRFTSTPTSEKEFEVNLELMPDSIKDYVVKERARAVRKITNMLRQFVRELSRVAFDDQQPGYNVAIPLSYCPTCSDIAVGSLIRSLKRLLLWPLLHGDGRAEWHGSLGALIAQVECLHMTTLIHKTSSHPVVPARVSSSTATGGRASFSASHNRMSSASTIGSSTFIGPASNCKPLPEEKFKITREARSTRPNKTLDYGYATNIDGLKYEFPAYHKDSYHPAYVPCTLAFGLGTLITRCRKVVEKLSAAGYQESIDISE</sequence>
<keyword evidence="3" id="KW-1185">Reference proteome</keyword>
<accession>A0AAV9VBA1</accession>
<evidence type="ECO:0000313" key="2">
    <source>
        <dbReference type="EMBL" id="KAK6359138.1"/>
    </source>
</evidence>
<evidence type="ECO:0000313" key="3">
    <source>
        <dbReference type="Proteomes" id="UP001375240"/>
    </source>
</evidence>
<gene>
    <name evidence="2" type="ORF">TWF696_000305</name>
</gene>
<dbReference type="Proteomes" id="UP001375240">
    <property type="component" value="Unassembled WGS sequence"/>
</dbReference>
<feature type="region of interest" description="Disordered" evidence="1">
    <location>
        <begin position="31"/>
        <end position="90"/>
    </location>
</feature>